<keyword evidence="8" id="KW-0406">Ion transport</keyword>
<dbReference type="SUPFAM" id="SSF143865">
    <property type="entry name" value="CorA soluble domain-like"/>
    <property type="match status" value="1"/>
</dbReference>
<evidence type="ECO:0000256" key="1">
    <source>
        <dbReference type="ARBA" id="ARBA00004651"/>
    </source>
</evidence>
<dbReference type="InterPro" id="IPR002523">
    <property type="entry name" value="MgTranspt_CorA/ZnTranspt_ZntB"/>
</dbReference>
<evidence type="ECO:0000256" key="8">
    <source>
        <dbReference type="RuleBase" id="RU362010"/>
    </source>
</evidence>
<dbReference type="Gene3D" id="3.30.460.20">
    <property type="entry name" value="CorA soluble domain-like"/>
    <property type="match status" value="1"/>
</dbReference>
<proteinExistence type="inferred from homology"/>
<keyword evidence="5 8" id="KW-0812">Transmembrane</keyword>
<evidence type="ECO:0000256" key="3">
    <source>
        <dbReference type="ARBA" id="ARBA00022448"/>
    </source>
</evidence>
<feature type="transmembrane region" description="Helical" evidence="8">
    <location>
        <begin position="358"/>
        <end position="378"/>
    </location>
</feature>
<comment type="function">
    <text evidence="8">Mediates influx of magnesium ions.</text>
</comment>
<dbReference type="NCBIfam" id="TIGR00383">
    <property type="entry name" value="corA"/>
    <property type="match status" value="1"/>
</dbReference>
<keyword evidence="10" id="KW-1185">Reference proteome</keyword>
<organism evidence="9 10">
    <name type="scientific">Fodinicola feengrottensis</name>
    <dbReference type="NCBI Taxonomy" id="435914"/>
    <lineage>
        <taxon>Bacteria</taxon>
        <taxon>Bacillati</taxon>
        <taxon>Actinomycetota</taxon>
        <taxon>Actinomycetes</taxon>
        <taxon>Mycobacteriales</taxon>
        <taxon>Fodinicola</taxon>
    </lineage>
</organism>
<comment type="similarity">
    <text evidence="2 8">Belongs to the CorA metal ion transporter (MIT) (TC 1.A.35) family.</text>
</comment>
<dbReference type="InterPro" id="IPR045861">
    <property type="entry name" value="CorA_cytoplasmic_dom"/>
</dbReference>
<keyword evidence="8" id="KW-0460">Magnesium</keyword>
<accession>A0ABP4SW28</accession>
<feature type="transmembrane region" description="Helical" evidence="8">
    <location>
        <begin position="327"/>
        <end position="346"/>
    </location>
</feature>
<dbReference type="InterPro" id="IPR004488">
    <property type="entry name" value="Mg/Co-transport_prot_CorA"/>
</dbReference>
<reference evidence="10" key="1">
    <citation type="journal article" date="2019" name="Int. J. Syst. Evol. Microbiol.">
        <title>The Global Catalogue of Microorganisms (GCM) 10K type strain sequencing project: providing services to taxonomists for standard genome sequencing and annotation.</title>
        <authorList>
            <consortium name="The Broad Institute Genomics Platform"/>
            <consortium name="The Broad Institute Genome Sequencing Center for Infectious Disease"/>
            <person name="Wu L."/>
            <person name="Ma J."/>
        </authorList>
    </citation>
    <scope>NUCLEOTIDE SEQUENCE [LARGE SCALE GENOMIC DNA]</scope>
    <source>
        <strain evidence="10">JCM 14718</strain>
    </source>
</reference>
<dbReference type="CDD" id="cd12830">
    <property type="entry name" value="MtCorA-like"/>
    <property type="match status" value="1"/>
</dbReference>
<evidence type="ECO:0000313" key="9">
    <source>
        <dbReference type="EMBL" id="GAA1677597.1"/>
    </source>
</evidence>
<protein>
    <recommendedName>
        <fullName evidence="8">Magnesium transport protein CorA</fullName>
    </recommendedName>
</protein>
<keyword evidence="6 8" id="KW-1133">Transmembrane helix</keyword>
<comment type="subcellular location">
    <subcellularLocation>
        <location evidence="1">Cell membrane</location>
        <topology evidence="1">Multi-pass membrane protein</topology>
    </subcellularLocation>
    <subcellularLocation>
        <location evidence="8">Membrane</location>
        <topology evidence="8">Multi-pass membrane protein</topology>
    </subcellularLocation>
</comment>
<evidence type="ECO:0000256" key="6">
    <source>
        <dbReference type="ARBA" id="ARBA00022989"/>
    </source>
</evidence>
<sequence>MAEPKPTGNARATRPRRRSVAHTLRVPVRAISRVLPRTNAGHHHGTEPKESAELPIIDCGLYIEGVREPGTVDYREALREAEKHHNSFVWLGLKEPTEAHMDELAEVFGLHPLAVEDAVVAHQRPKLERYGETMFVVLKTARYVEHPALTATSEVVETGDVMLFIGKHFVLTVRHGDACHLSGVRADLDNSHEDLLKQGPWAVFHAVCDNIVDRYVEVAEAIEDDIDEIEADVFSSGATDVRRIYNLKREVIEFKRAVIPLARPLEALHSGQVGGVPLEIRRYIRDIADHVRQVTEMQLGFDDLLNSALQADLAQIGVQQNNDMRKISAWVAIAAVPTMLAGIYGMNFDHMPELRWAYGYPAILLVMAGVCLLLYRMFRRSGWL</sequence>
<dbReference type="SUPFAM" id="SSF144083">
    <property type="entry name" value="Magnesium transport protein CorA, transmembrane region"/>
    <property type="match status" value="1"/>
</dbReference>
<name>A0ABP4SW28_9ACTN</name>
<dbReference type="InterPro" id="IPR045863">
    <property type="entry name" value="CorA_TM1_TM2"/>
</dbReference>
<gene>
    <name evidence="8" type="primary">corA</name>
    <name evidence="9" type="ORF">GCM10009765_28610</name>
</gene>
<evidence type="ECO:0000256" key="7">
    <source>
        <dbReference type="ARBA" id="ARBA00023136"/>
    </source>
</evidence>
<keyword evidence="7 8" id="KW-0472">Membrane</keyword>
<dbReference type="Pfam" id="PF01544">
    <property type="entry name" value="CorA"/>
    <property type="match status" value="1"/>
</dbReference>
<evidence type="ECO:0000256" key="2">
    <source>
        <dbReference type="ARBA" id="ARBA00009765"/>
    </source>
</evidence>
<keyword evidence="3 8" id="KW-0813">Transport</keyword>
<evidence type="ECO:0000256" key="5">
    <source>
        <dbReference type="ARBA" id="ARBA00022692"/>
    </source>
</evidence>
<dbReference type="PANTHER" id="PTHR46494">
    <property type="entry name" value="CORA FAMILY METAL ION TRANSPORTER (EUROFUNG)"/>
    <property type="match status" value="1"/>
</dbReference>
<dbReference type="EMBL" id="BAAANY010000009">
    <property type="protein sequence ID" value="GAA1677597.1"/>
    <property type="molecule type" value="Genomic_DNA"/>
</dbReference>
<dbReference type="Proteomes" id="UP001500618">
    <property type="component" value="Unassembled WGS sequence"/>
</dbReference>
<keyword evidence="4 8" id="KW-1003">Cell membrane</keyword>
<evidence type="ECO:0000256" key="4">
    <source>
        <dbReference type="ARBA" id="ARBA00022475"/>
    </source>
</evidence>
<evidence type="ECO:0000313" key="10">
    <source>
        <dbReference type="Proteomes" id="UP001500618"/>
    </source>
</evidence>
<dbReference type="PANTHER" id="PTHR46494:SF1">
    <property type="entry name" value="CORA FAMILY METAL ION TRANSPORTER (EUROFUNG)"/>
    <property type="match status" value="1"/>
</dbReference>
<dbReference type="Gene3D" id="1.20.58.340">
    <property type="entry name" value="Magnesium transport protein CorA, transmembrane region"/>
    <property type="match status" value="2"/>
</dbReference>
<comment type="caution">
    <text evidence="9">The sequence shown here is derived from an EMBL/GenBank/DDBJ whole genome shotgun (WGS) entry which is preliminary data.</text>
</comment>